<gene>
    <name evidence="2" type="ORF">POVWA2_051110</name>
</gene>
<accession>A0A1A8ZQ30</accession>
<protein>
    <submittedName>
        <fullName evidence="2">Uncharacterized protein</fullName>
    </submittedName>
</protein>
<evidence type="ECO:0000313" key="2">
    <source>
        <dbReference type="EMBL" id="SBT45990.1"/>
    </source>
</evidence>
<dbReference type="EMBL" id="FLRE01000181">
    <property type="protein sequence ID" value="SBT45990.1"/>
    <property type="molecule type" value="Genomic_DNA"/>
</dbReference>
<evidence type="ECO:0000313" key="3">
    <source>
        <dbReference type="Proteomes" id="UP000078550"/>
    </source>
</evidence>
<reference evidence="3" key="1">
    <citation type="submission" date="2016-05" db="EMBL/GenBank/DDBJ databases">
        <authorList>
            <person name="Naeem Raeece"/>
        </authorList>
    </citation>
    <scope>NUCLEOTIDE SEQUENCE [LARGE SCALE GENOMIC DNA]</scope>
</reference>
<sequence length="93" mass="10223">MHCHAALPCCIVTPYGHAETKVHIRTNVRARLLYLPSPLSLRGAQQCEPSPLPLPALFTAQKVKEKRGTSSKLSPQKIKGRRVEGWKGGKEPA</sequence>
<proteinExistence type="predicted"/>
<dbReference type="AlphaFoldDB" id="A0A1A8ZQ30"/>
<dbReference type="Proteomes" id="UP000078550">
    <property type="component" value="Unassembled WGS sequence"/>
</dbReference>
<organism evidence="2 3">
    <name type="scientific">Plasmodium ovale wallikeri</name>
    <dbReference type="NCBI Taxonomy" id="864142"/>
    <lineage>
        <taxon>Eukaryota</taxon>
        <taxon>Sar</taxon>
        <taxon>Alveolata</taxon>
        <taxon>Apicomplexa</taxon>
        <taxon>Aconoidasida</taxon>
        <taxon>Haemosporida</taxon>
        <taxon>Plasmodiidae</taxon>
        <taxon>Plasmodium</taxon>
        <taxon>Plasmodium (Plasmodium)</taxon>
    </lineage>
</organism>
<name>A0A1A8ZQ30_PLAOA</name>
<feature type="compositionally biased region" description="Basic and acidic residues" evidence="1">
    <location>
        <begin position="81"/>
        <end position="93"/>
    </location>
</feature>
<feature type="region of interest" description="Disordered" evidence="1">
    <location>
        <begin position="63"/>
        <end position="93"/>
    </location>
</feature>
<evidence type="ECO:0000256" key="1">
    <source>
        <dbReference type="SAM" id="MobiDB-lite"/>
    </source>
</evidence>